<organism evidence="1 2">
    <name type="scientific">Streptomyces katrae</name>
    <dbReference type="NCBI Taxonomy" id="68223"/>
    <lineage>
        <taxon>Bacteria</taxon>
        <taxon>Bacillati</taxon>
        <taxon>Actinomycetota</taxon>
        <taxon>Actinomycetes</taxon>
        <taxon>Kitasatosporales</taxon>
        <taxon>Streptomycetaceae</taxon>
        <taxon>Streptomyces</taxon>
    </lineage>
</organism>
<sequence>TEADTGDAERAVTLLAAANSLRMSTGRESTPMERPALLYACAEKAGVAFAPEVALHYAPGTAAAPRLADRR</sequence>
<comment type="caution">
    <text evidence="1">The sequence shown here is derived from an EMBL/GenBank/DDBJ whole genome shotgun (WGS) entry which is preliminary data.</text>
</comment>
<proteinExistence type="predicted"/>
<evidence type="ECO:0000313" key="1">
    <source>
        <dbReference type="EMBL" id="KJY26067.1"/>
    </source>
</evidence>
<dbReference type="EMBL" id="JZWV01000988">
    <property type="protein sequence ID" value="KJY26067.1"/>
    <property type="molecule type" value="Genomic_DNA"/>
</dbReference>
<dbReference type="RefSeq" id="WP_045950936.1">
    <property type="nucleotide sequence ID" value="NZ_JZWV01000988.1"/>
</dbReference>
<protein>
    <submittedName>
        <fullName evidence="1">Uncharacterized protein</fullName>
    </submittedName>
</protein>
<feature type="non-terminal residue" evidence="1">
    <location>
        <position position="1"/>
    </location>
</feature>
<dbReference type="AlphaFoldDB" id="A0A0F4IVN5"/>
<evidence type="ECO:0000313" key="2">
    <source>
        <dbReference type="Proteomes" id="UP000033551"/>
    </source>
</evidence>
<dbReference type="PATRIC" id="fig|68223.7.peg.2696"/>
<dbReference type="Proteomes" id="UP000033551">
    <property type="component" value="Unassembled WGS sequence"/>
</dbReference>
<reference evidence="1 2" key="1">
    <citation type="submission" date="2015-02" db="EMBL/GenBank/DDBJ databases">
        <authorList>
            <person name="Ju K.-S."/>
            <person name="Doroghazi J.R."/>
            <person name="Metcalf W."/>
        </authorList>
    </citation>
    <scope>NUCLEOTIDE SEQUENCE [LARGE SCALE GENOMIC DNA]</scope>
    <source>
        <strain evidence="1 2">NRRL ISP-5550</strain>
    </source>
</reference>
<accession>A0A0F4IVN5</accession>
<keyword evidence="2" id="KW-1185">Reference proteome</keyword>
<name>A0A0F4IVN5_9ACTN</name>
<gene>
    <name evidence="1" type="ORF">VR44_30950</name>
</gene>